<keyword evidence="6 9" id="KW-0472">Membrane</keyword>
<keyword evidence="12" id="KW-1185">Reference proteome</keyword>
<dbReference type="InterPro" id="IPR035965">
    <property type="entry name" value="PAS-like_dom_sf"/>
</dbReference>
<dbReference type="SMART" id="SM00387">
    <property type="entry name" value="HATPase_c"/>
    <property type="match status" value="1"/>
</dbReference>
<dbReference type="PANTHER" id="PTHR42878">
    <property type="entry name" value="TWO-COMPONENT HISTIDINE KINASE"/>
    <property type="match status" value="1"/>
</dbReference>
<name>A0ABQ3FWF2_9BURK</name>
<evidence type="ECO:0000256" key="6">
    <source>
        <dbReference type="ARBA" id="ARBA00023136"/>
    </source>
</evidence>
<dbReference type="Gene3D" id="1.10.287.130">
    <property type="match status" value="1"/>
</dbReference>
<dbReference type="CDD" id="cd00075">
    <property type="entry name" value="HATPase"/>
    <property type="match status" value="1"/>
</dbReference>
<reference evidence="12" key="1">
    <citation type="journal article" date="2019" name="Int. J. Syst. Evol. Microbiol.">
        <title>The Global Catalogue of Microorganisms (GCM) 10K type strain sequencing project: providing services to taxonomists for standard genome sequencing and annotation.</title>
        <authorList>
            <consortium name="The Broad Institute Genomics Platform"/>
            <consortium name="The Broad Institute Genome Sequencing Center for Infectious Disease"/>
            <person name="Wu L."/>
            <person name="Ma J."/>
        </authorList>
    </citation>
    <scope>NUCLEOTIDE SEQUENCE [LARGE SCALE GENOMIC DNA]</scope>
    <source>
        <strain evidence="12">KCTC 23314</strain>
    </source>
</reference>
<dbReference type="PANTHER" id="PTHR42878:SF13">
    <property type="entry name" value="HISTIDINE KINASE"/>
    <property type="match status" value="1"/>
</dbReference>
<feature type="coiled-coil region" evidence="7">
    <location>
        <begin position="470"/>
        <end position="522"/>
    </location>
</feature>
<evidence type="ECO:0000259" key="10">
    <source>
        <dbReference type="PROSITE" id="PS50109"/>
    </source>
</evidence>
<dbReference type="EMBL" id="BMYK01000002">
    <property type="protein sequence ID" value="GHC71596.1"/>
    <property type="molecule type" value="Genomic_DNA"/>
</dbReference>
<dbReference type="PROSITE" id="PS50109">
    <property type="entry name" value="HIS_KIN"/>
    <property type="match status" value="1"/>
</dbReference>
<dbReference type="Gene3D" id="3.30.450.20">
    <property type="entry name" value="PAS domain"/>
    <property type="match status" value="1"/>
</dbReference>
<keyword evidence="9" id="KW-0812">Transmembrane</keyword>
<organism evidence="11 12">
    <name type="scientific">Pseudorhodoferax aquiterrae</name>
    <dbReference type="NCBI Taxonomy" id="747304"/>
    <lineage>
        <taxon>Bacteria</taxon>
        <taxon>Pseudomonadati</taxon>
        <taxon>Pseudomonadota</taxon>
        <taxon>Betaproteobacteria</taxon>
        <taxon>Burkholderiales</taxon>
        <taxon>Comamonadaceae</taxon>
    </lineage>
</organism>
<evidence type="ECO:0000313" key="12">
    <source>
        <dbReference type="Proteomes" id="UP000626210"/>
    </source>
</evidence>
<evidence type="ECO:0000256" key="8">
    <source>
        <dbReference type="SAM" id="MobiDB-lite"/>
    </source>
</evidence>
<evidence type="ECO:0000256" key="5">
    <source>
        <dbReference type="ARBA" id="ARBA00022777"/>
    </source>
</evidence>
<dbReference type="InterPro" id="IPR004358">
    <property type="entry name" value="Sig_transdc_His_kin-like_C"/>
</dbReference>
<feature type="transmembrane region" description="Helical" evidence="9">
    <location>
        <begin position="281"/>
        <end position="304"/>
    </location>
</feature>
<dbReference type="EC" id="2.7.13.3" evidence="2"/>
<dbReference type="RefSeq" id="WP_189685619.1">
    <property type="nucleotide sequence ID" value="NZ_BMYK01000002.1"/>
</dbReference>
<dbReference type="Proteomes" id="UP000626210">
    <property type="component" value="Unassembled WGS sequence"/>
</dbReference>
<dbReference type="InterPro" id="IPR005467">
    <property type="entry name" value="His_kinase_dom"/>
</dbReference>
<accession>A0ABQ3FWF2</accession>
<evidence type="ECO:0000256" key="3">
    <source>
        <dbReference type="ARBA" id="ARBA00022553"/>
    </source>
</evidence>
<evidence type="ECO:0000256" key="9">
    <source>
        <dbReference type="SAM" id="Phobius"/>
    </source>
</evidence>
<dbReference type="PRINTS" id="PR00344">
    <property type="entry name" value="BCTRLSENSOR"/>
</dbReference>
<dbReference type="SUPFAM" id="SSF47384">
    <property type="entry name" value="Homodimeric domain of signal transducing histidine kinase"/>
    <property type="match status" value="1"/>
</dbReference>
<dbReference type="SUPFAM" id="SSF55874">
    <property type="entry name" value="ATPase domain of HSP90 chaperone/DNA topoisomerase II/histidine kinase"/>
    <property type="match status" value="1"/>
</dbReference>
<keyword evidence="4" id="KW-0808">Transferase</keyword>
<protein>
    <recommendedName>
        <fullName evidence="2">histidine kinase</fullName>
        <ecNumber evidence="2">2.7.13.3</ecNumber>
    </recommendedName>
</protein>
<evidence type="ECO:0000256" key="7">
    <source>
        <dbReference type="SAM" id="Coils"/>
    </source>
</evidence>
<keyword evidence="5" id="KW-0418">Kinase</keyword>
<dbReference type="NCBIfam" id="TIGR00229">
    <property type="entry name" value="sensory_box"/>
    <property type="match status" value="1"/>
</dbReference>
<evidence type="ECO:0000313" key="11">
    <source>
        <dbReference type="EMBL" id="GHC71596.1"/>
    </source>
</evidence>
<evidence type="ECO:0000256" key="4">
    <source>
        <dbReference type="ARBA" id="ARBA00022679"/>
    </source>
</evidence>
<comment type="caution">
    <text evidence="11">The sequence shown here is derived from an EMBL/GenBank/DDBJ whole genome shotgun (WGS) entry which is preliminary data.</text>
</comment>
<dbReference type="SMART" id="SM00091">
    <property type="entry name" value="PAS"/>
    <property type="match status" value="1"/>
</dbReference>
<dbReference type="InterPro" id="IPR036097">
    <property type="entry name" value="HisK_dim/P_sf"/>
</dbReference>
<dbReference type="InterPro" id="IPR000014">
    <property type="entry name" value="PAS"/>
</dbReference>
<proteinExistence type="predicted"/>
<dbReference type="InterPro" id="IPR003594">
    <property type="entry name" value="HATPase_dom"/>
</dbReference>
<dbReference type="SUPFAM" id="SSF55785">
    <property type="entry name" value="PYP-like sensor domain (PAS domain)"/>
    <property type="match status" value="1"/>
</dbReference>
<comment type="catalytic activity">
    <reaction evidence="1">
        <text>ATP + protein L-histidine = ADP + protein N-phospho-L-histidine.</text>
        <dbReference type="EC" id="2.7.13.3"/>
    </reaction>
</comment>
<evidence type="ECO:0000256" key="2">
    <source>
        <dbReference type="ARBA" id="ARBA00012438"/>
    </source>
</evidence>
<dbReference type="Pfam" id="PF13188">
    <property type="entry name" value="PAS_8"/>
    <property type="match status" value="1"/>
</dbReference>
<dbReference type="InterPro" id="IPR050351">
    <property type="entry name" value="BphY/WalK/GraS-like"/>
</dbReference>
<dbReference type="CDD" id="cd00082">
    <property type="entry name" value="HisKA"/>
    <property type="match status" value="1"/>
</dbReference>
<keyword evidence="3" id="KW-0597">Phosphoprotein</keyword>
<keyword evidence="7" id="KW-0175">Coiled coil</keyword>
<evidence type="ECO:0000256" key="1">
    <source>
        <dbReference type="ARBA" id="ARBA00000085"/>
    </source>
</evidence>
<dbReference type="InterPro" id="IPR003661">
    <property type="entry name" value="HisK_dim/P_dom"/>
</dbReference>
<feature type="domain" description="Histidine kinase" evidence="10">
    <location>
        <begin position="531"/>
        <end position="763"/>
    </location>
</feature>
<dbReference type="InterPro" id="IPR036890">
    <property type="entry name" value="HATPase_C_sf"/>
</dbReference>
<dbReference type="Gene3D" id="3.30.565.10">
    <property type="entry name" value="Histidine kinase-like ATPase, C-terminal domain"/>
    <property type="match status" value="1"/>
</dbReference>
<keyword evidence="9" id="KW-1133">Transmembrane helix</keyword>
<feature type="region of interest" description="Disordered" evidence="8">
    <location>
        <begin position="761"/>
        <end position="784"/>
    </location>
</feature>
<dbReference type="Pfam" id="PF02518">
    <property type="entry name" value="HATPase_c"/>
    <property type="match status" value="1"/>
</dbReference>
<sequence>MKRPAWPVLRLRSHLAALLVVAMLLTFVLVLGGLLAYQVPRIEARSHAAQQREVAEMRARMELVLQAQRRRLALLEALIDAAPPQTADAVLDQGVGDGRVLRAIYRLSPQGRVVAAGLPPALRHQREDVLGSDLSADPLFRAVAGRPTLVWRGTHVSVLDGRSTVGVALSDRHGDVLLAEVQLGALVDAVRVAAGTRAASVWVVDRTGEIIADSQQGQDVGTLNIRNWPLMRGMLREQPPVERFEHGGTQFHATVSHSAALDWYFVGRMPVGWAHPQVRTLVLSVVAVLLGSLVIALLVAPFWATRMARPLDRIIERADRSGSGNDGEDPWPRSSVAEFNRLACDLESLTGALQARERKSQAIFHASPVPMAVSDTDDDDRLLDVNRAWCKEFRYRREDVLQRLPRELGLLADPQLRAGLRGTIERGEPVGDLCLRRSDGSPVQVSLHARRAQLPSARLMVWATMDVGPMRLVERELRELNQQLESRVQQRTEALAGANAALSRTVEQLRAAQDDLVQAEKMAALGGLVAGVAHELNTPLGNGVMAVSAMGDALRGFQEAMRSGVRRSALDQMLESIAQGVDIAGRNLRRAAELVHSFKQVAVDQTSAQRRRFEVGEVVHEMVVSLRPSFHRTPYRIEVDVPASGLVLDSYPGALGQTIGNLIQNAVLHGFDGRDHGTVRISAGREDEGWVWLHVQDDGRGIAPEHIDRIFEPFMTTRMGRGGTGLGLHISYNAVVNVLGGTLTVHSVLGAGASFVLRLPTDAPRTGGHNRPADTVAGSRTTSP</sequence>
<gene>
    <name evidence="11" type="ORF">GCM10007320_06760</name>
</gene>